<dbReference type="KEGG" id="psuu:Psuf_004440"/>
<reference evidence="1 2" key="2">
    <citation type="submission" date="2020-03" db="EMBL/GenBank/DDBJ databases">
        <authorList>
            <person name="Ichikawa N."/>
            <person name="Kimura A."/>
            <person name="Kitahashi Y."/>
            <person name="Uohara A."/>
        </authorList>
    </citation>
    <scope>NUCLEOTIDE SEQUENCE [LARGE SCALE GENOMIC DNA]</scope>
    <source>
        <strain evidence="1 2">NBRC 105367</strain>
    </source>
</reference>
<reference evidence="1 2" key="1">
    <citation type="submission" date="2020-03" db="EMBL/GenBank/DDBJ databases">
        <title>Whole genome shotgun sequence of Phytohabitans suffuscus NBRC 105367.</title>
        <authorList>
            <person name="Komaki H."/>
            <person name="Tamura T."/>
        </authorList>
    </citation>
    <scope>NUCLEOTIDE SEQUENCE [LARGE SCALE GENOMIC DNA]</scope>
    <source>
        <strain evidence="1 2">NBRC 105367</strain>
    </source>
</reference>
<protein>
    <submittedName>
        <fullName evidence="1">Uncharacterized protein</fullName>
    </submittedName>
</protein>
<dbReference type="RefSeq" id="WP_173153260.1">
    <property type="nucleotide sequence ID" value="NZ_AP022871.1"/>
</dbReference>
<keyword evidence="2" id="KW-1185">Reference proteome</keyword>
<name>A0A6F8YAZ7_9ACTN</name>
<evidence type="ECO:0000313" key="2">
    <source>
        <dbReference type="Proteomes" id="UP000503011"/>
    </source>
</evidence>
<accession>A0A6F8YAZ7</accession>
<evidence type="ECO:0000313" key="1">
    <source>
        <dbReference type="EMBL" id="BCB83131.1"/>
    </source>
</evidence>
<proteinExistence type="predicted"/>
<sequence>MSRTDLVAALASISGGAFDDTDYVGYFVNQHGEQLVFVQRPGEAQAVLLHSDLGWEPVRISPDMFRIGIEGVSESSAFTRVPIIGDVILNHPEALWLTACFQASAWLRDG</sequence>
<gene>
    <name evidence="1" type="ORF">Psuf_004440</name>
</gene>
<dbReference type="Proteomes" id="UP000503011">
    <property type="component" value="Chromosome"/>
</dbReference>
<dbReference type="AlphaFoldDB" id="A0A6F8YAZ7"/>
<organism evidence="1 2">
    <name type="scientific">Phytohabitans suffuscus</name>
    <dbReference type="NCBI Taxonomy" id="624315"/>
    <lineage>
        <taxon>Bacteria</taxon>
        <taxon>Bacillati</taxon>
        <taxon>Actinomycetota</taxon>
        <taxon>Actinomycetes</taxon>
        <taxon>Micromonosporales</taxon>
        <taxon>Micromonosporaceae</taxon>
    </lineage>
</organism>
<dbReference type="EMBL" id="AP022871">
    <property type="protein sequence ID" value="BCB83131.1"/>
    <property type="molecule type" value="Genomic_DNA"/>
</dbReference>